<keyword evidence="2" id="KW-1185">Reference proteome</keyword>
<dbReference type="RefSeq" id="WP_276280684.1">
    <property type="nucleotide sequence ID" value="NZ_CP119809.1"/>
</dbReference>
<dbReference type="Pfam" id="PF11848">
    <property type="entry name" value="DUF3368"/>
    <property type="match status" value="1"/>
</dbReference>
<dbReference type="AlphaFoldDB" id="A0ABD5WQC3"/>
<reference evidence="1 2" key="1">
    <citation type="journal article" date="2019" name="Int. J. Syst. Evol. Microbiol.">
        <title>The Global Catalogue of Microorganisms (GCM) 10K type strain sequencing project: providing services to taxonomists for standard genome sequencing and annotation.</title>
        <authorList>
            <consortium name="The Broad Institute Genomics Platform"/>
            <consortium name="The Broad Institute Genome Sequencing Center for Infectious Disease"/>
            <person name="Wu L."/>
            <person name="Ma J."/>
        </authorList>
    </citation>
    <scope>NUCLEOTIDE SEQUENCE [LARGE SCALE GENOMIC DNA]</scope>
    <source>
        <strain evidence="1 2">DT72</strain>
    </source>
</reference>
<comment type="caution">
    <text evidence="1">The sequence shown here is derived from an EMBL/GenBank/DDBJ whole genome shotgun (WGS) entry which is preliminary data.</text>
</comment>
<evidence type="ECO:0008006" key="3">
    <source>
        <dbReference type="Google" id="ProtNLM"/>
    </source>
</evidence>
<proteinExistence type="predicted"/>
<evidence type="ECO:0000313" key="2">
    <source>
        <dbReference type="Proteomes" id="UP001596407"/>
    </source>
</evidence>
<organism evidence="1 2">
    <name type="scientific">Halorussus caseinilyticus</name>
    <dbReference type="NCBI Taxonomy" id="3034025"/>
    <lineage>
        <taxon>Archaea</taxon>
        <taxon>Methanobacteriati</taxon>
        <taxon>Methanobacteriota</taxon>
        <taxon>Stenosarchaea group</taxon>
        <taxon>Halobacteria</taxon>
        <taxon>Halobacteriales</taxon>
        <taxon>Haladaptataceae</taxon>
        <taxon>Halorussus</taxon>
    </lineage>
</organism>
<gene>
    <name evidence="1" type="ORF">ACFQJ6_16075</name>
</gene>
<dbReference type="EMBL" id="JBHSZH010000005">
    <property type="protein sequence ID" value="MFC7081399.1"/>
    <property type="molecule type" value="Genomic_DNA"/>
</dbReference>
<dbReference type="GeneID" id="79301849"/>
<dbReference type="InterPro" id="IPR021799">
    <property type="entry name" value="PIN-like_prokaryotic"/>
</dbReference>
<dbReference type="Proteomes" id="UP001596407">
    <property type="component" value="Unassembled WGS sequence"/>
</dbReference>
<evidence type="ECO:0000313" key="1">
    <source>
        <dbReference type="EMBL" id="MFC7081399.1"/>
    </source>
</evidence>
<sequence length="164" mass="17600">MTVVADTSALVSLGCATDPPLLDLVLSEYHVAVPEVVVTELREVAAYDDAQARSAGRLLDRTDELSTADVSLDADFPLDDGENAAVELANDRNAGMLLCDEFNQLGLIHASLDDVQLVTTPKFLLVLDAKNLVSASDVESLLDDIGAVRSWDGNSYVGRVRNRL</sequence>
<name>A0ABD5WQC3_9EURY</name>
<protein>
    <recommendedName>
        <fullName evidence="3">PIN domain-containing protein</fullName>
    </recommendedName>
</protein>
<accession>A0ABD5WQC3</accession>